<reference evidence="2 3" key="1">
    <citation type="journal article" date="2017" name="Environ. Microbiol.">
        <title>Decay of the glycolytic pathway and adaptation to intranuclear parasitism within Enterocytozoonidae microsporidia.</title>
        <authorList>
            <person name="Wiredu Boakye D."/>
            <person name="Jaroenlak P."/>
            <person name="Prachumwat A."/>
            <person name="Williams T.A."/>
            <person name="Bateman K.S."/>
            <person name="Itsathitphaisarn O."/>
            <person name="Sritunyalucksana K."/>
            <person name="Paszkiewicz K.H."/>
            <person name="Moore K.A."/>
            <person name="Stentiford G.D."/>
            <person name="Williams B.A."/>
        </authorList>
    </citation>
    <scope>NUCLEOTIDE SEQUENCE [LARGE SCALE GENOMIC DNA]</scope>
    <source>
        <strain evidence="2 3">GB1</strain>
    </source>
</reference>
<evidence type="ECO:0000313" key="3">
    <source>
        <dbReference type="Proteomes" id="UP000192639"/>
    </source>
</evidence>
<feature type="compositionally biased region" description="Low complexity" evidence="1">
    <location>
        <begin position="342"/>
        <end position="356"/>
    </location>
</feature>
<gene>
    <name evidence="2" type="ORF">ECANGB1_2305</name>
</gene>
<organism evidence="2 3">
    <name type="scientific">Enterospora canceri</name>
    <dbReference type="NCBI Taxonomy" id="1081671"/>
    <lineage>
        <taxon>Eukaryota</taxon>
        <taxon>Fungi</taxon>
        <taxon>Fungi incertae sedis</taxon>
        <taxon>Microsporidia</taxon>
        <taxon>Enterocytozoonidae</taxon>
        <taxon>Enterospora</taxon>
    </lineage>
</organism>
<dbReference type="Proteomes" id="UP000192639">
    <property type="component" value="Unassembled WGS sequence"/>
</dbReference>
<sequence>MPRVRIKHPDPNGAAKIHLLRILSEHLIYATKIIPVNDGFIVLTGTDEEIDKIFNTNLQRSLNDQNFNPIVPPELRAKRTIVIFNVDEYIYNQPTKEIEDELIGENSWLQDGIESIFKVPRTKIMKICLNQTAAAKKATESGILAFHMSIPAHNIKIEEFIPILTCMRCYQLESHPTNKCPRTKEHKVCSECANEGHTWKDCLSLEKKCLNCNGQHRTLANKCPKRKEIKEKKRNENKGKKNLTYSQATATTTTNPINPLINTSDCFNKDTATKIMACMMHAHIQNIARPGTYNDEINKVFKLNNLPSIILPENPPSADIFSMTTTIPQDNTAEETPLAATGATAKQTKTQETQNTINEDVQDSPPTPTQIKGSQLGLQIITRKSEGWPKHELNVQHIKFGIDTGLYKWRYTCAAYEEQELYIYITNNEVDLVNCFCITDDSQFKKIRNGLVQERTPPPNKHRYRHSSK</sequence>
<dbReference type="EMBL" id="LWDP01000089">
    <property type="protein sequence ID" value="ORD93408.1"/>
    <property type="molecule type" value="Genomic_DNA"/>
</dbReference>
<name>A0A1Y1S4T0_9MICR</name>
<accession>A0A1Y1S4T0</accession>
<comment type="caution">
    <text evidence="2">The sequence shown here is derived from an EMBL/GenBank/DDBJ whole genome shotgun (WGS) entry which is preliminary data.</text>
</comment>
<proteinExistence type="predicted"/>
<keyword evidence="3" id="KW-1185">Reference proteome</keyword>
<evidence type="ECO:0000256" key="1">
    <source>
        <dbReference type="SAM" id="MobiDB-lite"/>
    </source>
</evidence>
<evidence type="ECO:0000313" key="2">
    <source>
        <dbReference type="EMBL" id="ORD93408.1"/>
    </source>
</evidence>
<feature type="region of interest" description="Disordered" evidence="1">
    <location>
        <begin position="342"/>
        <end position="373"/>
    </location>
</feature>
<dbReference type="VEuPathDB" id="MicrosporidiaDB:ECANGB1_2305"/>
<dbReference type="OrthoDB" id="3863715at2759"/>
<protein>
    <recommendedName>
        <fullName evidence="4">CCHC-type domain-containing protein</fullName>
    </recommendedName>
</protein>
<evidence type="ECO:0008006" key="4">
    <source>
        <dbReference type="Google" id="ProtNLM"/>
    </source>
</evidence>
<dbReference type="AlphaFoldDB" id="A0A1Y1S4T0"/>